<evidence type="ECO:0000313" key="8">
    <source>
        <dbReference type="Proteomes" id="UP001055167"/>
    </source>
</evidence>
<feature type="transmembrane region" description="Helical" evidence="6">
    <location>
        <begin position="152"/>
        <end position="175"/>
    </location>
</feature>
<evidence type="ECO:0000256" key="6">
    <source>
        <dbReference type="SAM" id="Phobius"/>
    </source>
</evidence>
<comment type="caution">
    <text evidence="7">The sequence shown here is derived from an EMBL/GenBank/DDBJ whole genome shotgun (WGS) entry which is preliminary data.</text>
</comment>
<feature type="transmembrane region" description="Helical" evidence="6">
    <location>
        <begin position="187"/>
        <end position="208"/>
    </location>
</feature>
<proteinExistence type="predicted"/>
<evidence type="ECO:0000256" key="3">
    <source>
        <dbReference type="ARBA" id="ARBA00022692"/>
    </source>
</evidence>
<sequence length="210" mass="21369">MLDAEPFPRFLATLLSSYALVLAVPGPNWLVVLRASLVTPGRGPACAALGIACGAALAAAFAAGCASLLPTSRLVTGLGTALFAALLVRAALRLLSGRAQAAVDAHRLSPGRDSATFGLGLLAAVSNPVSLAYFAGFFLAHPRPEGQGALPVVGAAVFVMAATWFGLLGLLFTHPACRHLFARAGRWMHYGIAAGLVACAALAVWRAVGA</sequence>
<feature type="transmembrane region" description="Helical" evidence="6">
    <location>
        <begin position="75"/>
        <end position="95"/>
    </location>
</feature>
<evidence type="ECO:0000256" key="4">
    <source>
        <dbReference type="ARBA" id="ARBA00022989"/>
    </source>
</evidence>
<accession>A0ABQ4QZ29</accession>
<gene>
    <name evidence="7" type="ORF">OPKNFCMD_2660</name>
</gene>
<keyword evidence="2" id="KW-1003">Cell membrane</keyword>
<feature type="transmembrane region" description="Helical" evidence="6">
    <location>
        <begin position="45"/>
        <end position="69"/>
    </location>
</feature>
<organism evidence="7 8">
    <name type="scientific">Methylobacterium crusticola</name>
    <dbReference type="NCBI Taxonomy" id="1697972"/>
    <lineage>
        <taxon>Bacteria</taxon>
        <taxon>Pseudomonadati</taxon>
        <taxon>Pseudomonadota</taxon>
        <taxon>Alphaproteobacteria</taxon>
        <taxon>Hyphomicrobiales</taxon>
        <taxon>Methylobacteriaceae</taxon>
        <taxon>Methylobacterium</taxon>
    </lineage>
</organism>
<reference evidence="7" key="2">
    <citation type="submission" date="2021-08" db="EMBL/GenBank/DDBJ databases">
        <authorList>
            <person name="Tani A."/>
            <person name="Ola A."/>
            <person name="Ogura Y."/>
            <person name="Katsura K."/>
            <person name="Hayashi T."/>
        </authorList>
    </citation>
    <scope>NUCLEOTIDE SEQUENCE</scope>
    <source>
        <strain evidence="7">KCTC 52305</strain>
    </source>
</reference>
<name>A0ABQ4QZ29_9HYPH</name>
<feature type="transmembrane region" description="Helical" evidence="6">
    <location>
        <begin position="12"/>
        <end position="33"/>
    </location>
</feature>
<keyword evidence="4 6" id="KW-1133">Transmembrane helix</keyword>
<dbReference type="InterPro" id="IPR001123">
    <property type="entry name" value="LeuE-type"/>
</dbReference>
<evidence type="ECO:0000313" key="7">
    <source>
        <dbReference type="EMBL" id="GJD49924.1"/>
    </source>
</evidence>
<keyword evidence="8" id="KW-1185">Reference proteome</keyword>
<comment type="subcellular location">
    <subcellularLocation>
        <location evidence="1">Cell membrane</location>
        <topology evidence="1">Multi-pass membrane protein</topology>
    </subcellularLocation>
</comment>
<keyword evidence="3 6" id="KW-0812">Transmembrane</keyword>
<dbReference type="Proteomes" id="UP001055167">
    <property type="component" value="Unassembled WGS sequence"/>
</dbReference>
<evidence type="ECO:0000256" key="1">
    <source>
        <dbReference type="ARBA" id="ARBA00004651"/>
    </source>
</evidence>
<dbReference type="RefSeq" id="WP_162501420.1">
    <property type="nucleotide sequence ID" value="NZ_BPQH01000007.1"/>
</dbReference>
<dbReference type="Pfam" id="PF01810">
    <property type="entry name" value="LysE"/>
    <property type="match status" value="1"/>
</dbReference>
<keyword evidence="5 6" id="KW-0472">Membrane</keyword>
<evidence type="ECO:0000256" key="5">
    <source>
        <dbReference type="ARBA" id="ARBA00023136"/>
    </source>
</evidence>
<protein>
    <recommendedName>
        <fullName evidence="9">Lysine transporter LysE</fullName>
    </recommendedName>
</protein>
<evidence type="ECO:0008006" key="9">
    <source>
        <dbReference type="Google" id="ProtNLM"/>
    </source>
</evidence>
<evidence type="ECO:0000256" key="2">
    <source>
        <dbReference type="ARBA" id="ARBA00022475"/>
    </source>
</evidence>
<dbReference type="EMBL" id="BPQH01000007">
    <property type="protein sequence ID" value="GJD49924.1"/>
    <property type="molecule type" value="Genomic_DNA"/>
</dbReference>
<feature type="transmembrane region" description="Helical" evidence="6">
    <location>
        <begin position="116"/>
        <end position="140"/>
    </location>
</feature>
<reference evidence="7" key="1">
    <citation type="journal article" date="2021" name="Front. Microbiol.">
        <title>Comprehensive Comparative Genomics and Phenotyping of Methylobacterium Species.</title>
        <authorList>
            <person name="Alessa O."/>
            <person name="Ogura Y."/>
            <person name="Fujitani Y."/>
            <person name="Takami H."/>
            <person name="Hayashi T."/>
            <person name="Sahin N."/>
            <person name="Tani A."/>
        </authorList>
    </citation>
    <scope>NUCLEOTIDE SEQUENCE</scope>
    <source>
        <strain evidence="7">KCTC 52305</strain>
    </source>
</reference>